<dbReference type="AlphaFoldDB" id="A0A0F4GDZ2"/>
<name>A0A0F4GDZ2_9PEZI</name>
<feature type="compositionally biased region" description="Low complexity" evidence="1">
    <location>
        <begin position="280"/>
        <end position="292"/>
    </location>
</feature>
<evidence type="ECO:0000313" key="2">
    <source>
        <dbReference type="EMBL" id="KJX95187.1"/>
    </source>
</evidence>
<evidence type="ECO:0000313" key="3">
    <source>
        <dbReference type="Proteomes" id="UP000033647"/>
    </source>
</evidence>
<protein>
    <submittedName>
        <fullName evidence="2">Uncharacterized protein</fullName>
    </submittedName>
</protein>
<gene>
    <name evidence="2" type="ORF">TI39_contig4129g00012</name>
</gene>
<feature type="region of interest" description="Disordered" evidence="1">
    <location>
        <begin position="1"/>
        <end position="28"/>
    </location>
</feature>
<sequence>MNTIIDNHGVNQPDAPRFQTEQGNPRVVEGDERDTWYPIPETDQRVLGWWYLHQYVATLEQGRPVWDSEDIHWRLTFDHPDGPLHQVVVQYDTRPVDVEPYPETWNLQTQEECEAQPFQVGDVIAARRNGHDYAIPVRVVAPRPERKSRNRQKLRVIRIVGGSGLQEEMEIDEKKTEGRRHAGGKPVSFTVDRSDCIKIFIGSATRFDRHNKGLYPSIEGRVSVAESDIAVRPPVPDSPPPPPHVTPKRRAEEVSSEPATPSIVMASPVPQQPPSHRQPRAQPTRTQRSRQSNFTTSAAAVRQRVANIAQRHQADVPAMVATDPPADFLPAQEAPNVPLANQPAVPMTVVQSLPAAAFYRHPETGMPTQRPPKIALEMSVLFPGEWLTSSLETCLDTLQWFNICHPRWWPGHPGSSPLDVWYYELLLRTLMVMMAHEKSPEGVIVTPEELTVGGWLRRPPEGLSEVQVLGMVGEEVRRNVYWARDAEMTVAAAAVADQASALAATGTVAAT</sequence>
<proteinExistence type="predicted"/>
<dbReference type="Proteomes" id="UP000033647">
    <property type="component" value="Unassembled WGS sequence"/>
</dbReference>
<accession>A0A0F4GDZ2</accession>
<keyword evidence="3" id="KW-1185">Reference proteome</keyword>
<reference evidence="2 3" key="1">
    <citation type="submission" date="2015-03" db="EMBL/GenBank/DDBJ databases">
        <title>RNA-seq based gene annotation and comparative genomics of four Zymoseptoria species reveal species-specific pathogenicity related genes and transposable element activity.</title>
        <authorList>
            <person name="Grandaubert J."/>
            <person name="Bhattacharyya A."/>
            <person name="Stukenbrock E.H."/>
        </authorList>
    </citation>
    <scope>NUCLEOTIDE SEQUENCE [LARGE SCALE GENOMIC DNA]</scope>
    <source>
        <strain evidence="2 3">Zb18110</strain>
    </source>
</reference>
<comment type="caution">
    <text evidence="2">The sequence shown here is derived from an EMBL/GenBank/DDBJ whole genome shotgun (WGS) entry which is preliminary data.</text>
</comment>
<feature type="region of interest" description="Disordered" evidence="1">
    <location>
        <begin position="230"/>
        <end position="297"/>
    </location>
</feature>
<dbReference type="OrthoDB" id="10459903at2759"/>
<evidence type="ECO:0000256" key="1">
    <source>
        <dbReference type="SAM" id="MobiDB-lite"/>
    </source>
</evidence>
<organism evidence="2 3">
    <name type="scientific">Zymoseptoria brevis</name>
    <dbReference type="NCBI Taxonomy" id="1047168"/>
    <lineage>
        <taxon>Eukaryota</taxon>
        <taxon>Fungi</taxon>
        <taxon>Dikarya</taxon>
        <taxon>Ascomycota</taxon>
        <taxon>Pezizomycotina</taxon>
        <taxon>Dothideomycetes</taxon>
        <taxon>Dothideomycetidae</taxon>
        <taxon>Mycosphaerellales</taxon>
        <taxon>Mycosphaerellaceae</taxon>
        <taxon>Zymoseptoria</taxon>
    </lineage>
</organism>
<feature type="compositionally biased region" description="Pro residues" evidence="1">
    <location>
        <begin position="233"/>
        <end position="245"/>
    </location>
</feature>
<dbReference type="EMBL" id="LAFY01004089">
    <property type="protein sequence ID" value="KJX95187.1"/>
    <property type="molecule type" value="Genomic_DNA"/>
</dbReference>